<keyword evidence="1" id="KW-0812">Transmembrane</keyword>
<feature type="transmembrane region" description="Helical" evidence="1">
    <location>
        <begin position="268"/>
        <end position="289"/>
    </location>
</feature>
<protein>
    <submittedName>
        <fullName evidence="2">Uncharacterized protein</fullName>
    </submittedName>
</protein>
<dbReference type="AlphaFoldDB" id="A0A6C0EBZ4"/>
<evidence type="ECO:0000313" key="2">
    <source>
        <dbReference type="EMBL" id="QHT26060.1"/>
    </source>
</evidence>
<dbReference type="EMBL" id="MN739778">
    <property type="protein sequence ID" value="QHT26060.1"/>
    <property type="molecule type" value="Genomic_DNA"/>
</dbReference>
<organism evidence="2">
    <name type="scientific">viral metagenome</name>
    <dbReference type="NCBI Taxonomy" id="1070528"/>
    <lineage>
        <taxon>unclassified sequences</taxon>
        <taxon>metagenomes</taxon>
        <taxon>organismal metagenomes</taxon>
    </lineage>
</organism>
<accession>A0A6C0EBZ4</accession>
<keyword evidence="1" id="KW-0472">Membrane</keyword>
<name>A0A6C0EBZ4_9ZZZZ</name>
<keyword evidence="1" id="KW-1133">Transmembrane helix</keyword>
<evidence type="ECO:0000256" key="1">
    <source>
        <dbReference type="SAM" id="Phobius"/>
    </source>
</evidence>
<sequence>MECLCPTQVDYQIIPQKAIDIFTELCKNTIKRKYGDIANYKQLIEIYSKKDSFEYKLNINLPTLLDLNDYIYAILYFNQLFNFIPNIYPPCYVQKNFIGCLKKHRYNFPLSDFLTIVRMNVNVNLMALLTHCTTLDYDNIKYDNLTNDEVYHLLSTIFHTNSLAVFFKILKSENGTDKIMRFDDKNINNMIVKKMNIKNINDLPLVVIKKILDNNYKYFPNINTYIYSIIRYLSQFNDENCDDVNNIFSIRDFFKTNYMDIKKHNIKILHMAFLVNLDIFIINGLLIYVTHCQQ</sequence>
<reference evidence="2" key="1">
    <citation type="journal article" date="2020" name="Nature">
        <title>Giant virus diversity and host interactions through global metagenomics.</title>
        <authorList>
            <person name="Schulz F."/>
            <person name="Roux S."/>
            <person name="Paez-Espino D."/>
            <person name="Jungbluth S."/>
            <person name="Walsh D.A."/>
            <person name="Denef V.J."/>
            <person name="McMahon K.D."/>
            <person name="Konstantinidis K.T."/>
            <person name="Eloe-Fadrosh E.A."/>
            <person name="Kyrpides N.C."/>
            <person name="Woyke T."/>
        </authorList>
    </citation>
    <scope>NUCLEOTIDE SEQUENCE</scope>
    <source>
        <strain evidence="2">GVMAG-M-3300023179-27</strain>
    </source>
</reference>
<proteinExistence type="predicted"/>